<keyword evidence="2" id="KW-0863">Zinc-finger</keyword>
<keyword evidence="6" id="KW-1185">Reference proteome</keyword>
<dbReference type="AlphaFoldDB" id="A0AAN9C1D5"/>
<dbReference type="Proteomes" id="UP001374579">
    <property type="component" value="Unassembled WGS sequence"/>
</dbReference>
<accession>A0AAN9C1D5</accession>
<dbReference type="GO" id="GO:0008270">
    <property type="term" value="F:zinc ion binding"/>
    <property type="evidence" value="ECO:0007669"/>
    <property type="project" value="UniProtKB-KW"/>
</dbReference>
<evidence type="ECO:0000313" key="5">
    <source>
        <dbReference type="EMBL" id="KAK7115138.1"/>
    </source>
</evidence>
<evidence type="ECO:0000256" key="3">
    <source>
        <dbReference type="ARBA" id="ARBA00022833"/>
    </source>
</evidence>
<evidence type="ECO:0000313" key="6">
    <source>
        <dbReference type="Proteomes" id="UP001374579"/>
    </source>
</evidence>
<dbReference type="Gene3D" id="3.30.40.100">
    <property type="match status" value="1"/>
</dbReference>
<comment type="caution">
    <text evidence="5">The sequence shown here is derived from an EMBL/GenBank/DDBJ whole genome shotgun (WGS) entry which is preliminary data.</text>
</comment>
<sequence>MFHCDRDEFNNDIHEIRAHNPKWRYAPAKRSAEELIDPMSKRLRPRDKIRSKMWSRDTEWEWGFSADDSDQSQSGSEGRHSPLQHSATTWKQCDVCNLWRPLPGHVDSDDLPKTWCCFMNPDSRFNRCWMASAPPPVYSGHCTTLPRQHTYTMAPSHCIAASRHTALSQCMTPAHQSSVLLLLPAVCSAASNIASGVLVSHTPLL</sequence>
<keyword evidence="3" id="KW-0862">Zinc</keyword>
<feature type="domain" description="CW-type" evidence="4">
    <location>
        <begin position="84"/>
        <end position="136"/>
    </location>
</feature>
<evidence type="ECO:0000256" key="2">
    <source>
        <dbReference type="ARBA" id="ARBA00022771"/>
    </source>
</evidence>
<evidence type="ECO:0000259" key="4">
    <source>
        <dbReference type="PROSITE" id="PS51050"/>
    </source>
</evidence>
<protein>
    <recommendedName>
        <fullName evidence="4">CW-type domain-containing protein</fullName>
    </recommendedName>
</protein>
<evidence type="ECO:0000256" key="1">
    <source>
        <dbReference type="ARBA" id="ARBA00022723"/>
    </source>
</evidence>
<keyword evidence="1" id="KW-0479">Metal-binding</keyword>
<dbReference type="EMBL" id="JBAMIC010000001">
    <property type="protein sequence ID" value="KAK7115138.1"/>
    <property type="molecule type" value="Genomic_DNA"/>
</dbReference>
<dbReference type="Pfam" id="PF07496">
    <property type="entry name" value="zf-CW"/>
    <property type="match status" value="1"/>
</dbReference>
<gene>
    <name evidence="5" type="ORF">V1264_001067</name>
</gene>
<dbReference type="PROSITE" id="PS51050">
    <property type="entry name" value="ZF_CW"/>
    <property type="match status" value="1"/>
</dbReference>
<proteinExistence type="predicted"/>
<organism evidence="5 6">
    <name type="scientific">Littorina saxatilis</name>
    <dbReference type="NCBI Taxonomy" id="31220"/>
    <lineage>
        <taxon>Eukaryota</taxon>
        <taxon>Metazoa</taxon>
        <taxon>Spiralia</taxon>
        <taxon>Lophotrochozoa</taxon>
        <taxon>Mollusca</taxon>
        <taxon>Gastropoda</taxon>
        <taxon>Caenogastropoda</taxon>
        <taxon>Littorinimorpha</taxon>
        <taxon>Littorinoidea</taxon>
        <taxon>Littorinidae</taxon>
        <taxon>Littorina</taxon>
    </lineage>
</organism>
<reference evidence="5 6" key="1">
    <citation type="submission" date="2024-02" db="EMBL/GenBank/DDBJ databases">
        <title>Chromosome-scale genome assembly of the rough periwinkle Littorina saxatilis.</title>
        <authorList>
            <person name="De Jode A."/>
            <person name="Faria R."/>
            <person name="Formenti G."/>
            <person name="Sims Y."/>
            <person name="Smith T.P."/>
            <person name="Tracey A."/>
            <person name="Wood J.M.D."/>
            <person name="Zagrodzka Z.B."/>
            <person name="Johannesson K."/>
            <person name="Butlin R.K."/>
            <person name="Leder E.H."/>
        </authorList>
    </citation>
    <scope>NUCLEOTIDE SEQUENCE [LARGE SCALE GENOMIC DNA]</scope>
    <source>
        <strain evidence="5">Snail1</strain>
        <tissue evidence="5">Muscle</tissue>
    </source>
</reference>
<name>A0AAN9C1D5_9CAEN</name>
<dbReference type="InterPro" id="IPR011124">
    <property type="entry name" value="Znf_CW"/>
</dbReference>